<dbReference type="SUPFAM" id="SSF51412">
    <property type="entry name" value="Inosine monophosphate dehydrogenase (IMPDH)"/>
    <property type="match status" value="1"/>
</dbReference>
<keyword evidence="7" id="KW-0560">Oxidoreductase</keyword>
<keyword evidence="6" id="KW-0547">Nucleotide-binding</keyword>
<evidence type="ECO:0000256" key="6">
    <source>
        <dbReference type="ARBA" id="ARBA00022741"/>
    </source>
</evidence>
<evidence type="ECO:0000256" key="4">
    <source>
        <dbReference type="ARBA" id="ARBA00022630"/>
    </source>
</evidence>
<protein>
    <recommendedName>
        <fullName evidence="11">Nitronate monooxygenase</fullName>
    </recommendedName>
    <alternativeName>
        <fullName evidence="9">Propionate 3-nitronate monooxygenase</fullName>
    </alternativeName>
</protein>
<dbReference type="GO" id="GO:0051213">
    <property type="term" value="F:dioxygenase activity"/>
    <property type="evidence" value="ECO:0007669"/>
    <property type="project" value="UniProtKB-KW"/>
</dbReference>
<comment type="cofactor">
    <cofactor evidence="1">
        <name>FMN</name>
        <dbReference type="ChEBI" id="CHEBI:58210"/>
    </cofactor>
</comment>
<dbReference type="InterPro" id="IPR004136">
    <property type="entry name" value="NMO"/>
</dbReference>
<dbReference type="InterPro" id="IPR013785">
    <property type="entry name" value="Aldolase_TIM"/>
</dbReference>
<dbReference type="RefSeq" id="WP_047760413.1">
    <property type="nucleotide sequence ID" value="NZ_CP091510.1"/>
</dbReference>
<dbReference type="FunFam" id="3.20.20.70:FF:000154">
    <property type="entry name" value="Probable nitronate monooxygenase"/>
    <property type="match status" value="1"/>
</dbReference>
<evidence type="ECO:0000256" key="2">
    <source>
        <dbReference type="ARBA" id="ARBA00009881"/>
    </source>
</evidence>
<dbReference type="CDD" id="cd04730">
    <property type="entry name" value="NPD_like"/>
    <property type="match status" value="1"/>
</dbReference>
<dbReference type="GO" id="GO:0000166">
    <property type="term" value="F:nucleotide binding"/>
    <property type="evidence" value="ECO:0007669"/>
    <property type="project" value="UniProtKB-KW"/>
</dbReference>
<keyword evidence="8" id="KW-0503">Monooxygenase</keyword>
<proteinExistence type="inferred from homology"/>
<dbReference type="GO" id="GO:0009636">
    <property type="term" value="P:response to toxic substance"/>
    <property type="evidence" value="ECO:0007669"/>
    <property type="project" value="UniProtKB-KW"/>
</dbReference>
<dbReference type="Proteomes" id="UP000036027">
    <property type="component" value="Unassembled WGS sequence"/>
</dbReference>
<evidence type="ECO:0000256" key="1">
    <source>
        <dbReference type="ARBA" id="ARBA00001917"/>
    </source>
</evidence>
<dbReference type="EMBL" id="JTDO01000003">
    <property type="protein sequence ID" value="KLT73535.1"/>
    <property type="molecule type" value="Genomic_DNA"/>
</dbReference>
<keyword evidence="3" id="KW-0216">Detoxification</keyword>
<sequence length="346" mass="35951">MTVLRQFTDMQPIIQAPMAGVQGVRLAIAVCLAGGIGSLPAAMLNPEQLTQALAEIKKQAGGHVYNVNFFAHQTPKITQQQTEAWLAVLKPYFDEFGLSEADIPFGGGRRPFDEDALAVVESFRPPVVSFHFGLPGKKLLEAVKATGAEIWSSATTVNEARWLEANGADVVIAQGWEAGGHRGVFLETDLSRQQGLFTLLPNIAASVSIPVIAAGGISHAAALRAAVELGAVAVQVGTAFLLADEADTSAAHRAALQSPQAEDTVVTNLFSGGFARGIANRFMREAGPIHSSALPFPLAGAAAGVLKAAAEKAGSSDFSSFWAGQGAPLAVGGSAAEILSRLNGFK</sequence>
<dbReference type="GO" id="GO:0018580">
    <property type="term" value="F:nitronate monooxygenase activity"/>
    <property type="evidence" value="ECO:0007669"/>
    <property type="project" value="InterPro"/>
</dbReference>
<reference evidence="12 13" key="1">
    <citation type="submission" date="2014-11" db="EMBL/GenBank/DDBJ databases">
        <title>Genome of a novel goose pathogen.</title>
        <authorList>
            <person name="Hansen C.M."/>
            <person name="Hueffer K."/>
            <person name="Choi S.C."/>
        </authorList>
    </citation>
    <scope>NUCLEOTIDE SEQUENCE [LARGE SCALE GENOMIC DNA]</scope>
    <source>
        <strain evidence="12 13">KH1503</strain>
    </source>
</reference>
<dbReference type="PANTHER" id="PTHR42747:SF3">
    <property type="entry name" value="NITRONATE MONOOXYGENASE-RELATED"/>
    <property type="match status" value="1"/>
</dbReference>
<organism evidence="12 13">
    <name type="scientific">Neisseria arctica</name>
    <dbReference type="NCBI Taxonomy" id="1470200"/>
    <lineage>
        <taxon>Bacteria</taxon>
        <taxon>Pseudomonadati</taxon>
        <taxon>Pseudomonadota</taxon>
        <taxon>Betaproteobacteria</taxon>
        <taxon>Neisseriales</taxon>
        <taxon>Neisseriaceae</taxon>
        <taxon>Neisseria</taxon>
    </lineage>
</organism>
<dbReference type="Gene3D" id="3.20.20.70">
    <property type="entry name" value="Aldolase class I"/>
    <property type="match status" value="1"/>
</dbReference>
<keyword evidence="4" id="KW-0285">Flavoprotein</keyword>
<dbReference type="PANTHER" id="PTHR42747">
    <property type="entry name" value="NITRONATE MONOOXYGENASE-RELATED"/>
    <property type="match status" value="1"/>
</dbReference>
<evidence type="ECO:0000256" key="7">
    <source>
        <dbReference type="ARBA" id="ARBA00023002"/>
    </source>
</evidence>
<gene>
    <name evidence="12" type="ORF">PL75_02945</name>
</gene>
<name>A0A0J0YTV0_9NEIS</name>
<dbReference type="AlphaFoldDB" id="A0A0J0YTV0"/>
<keyword evidence="12" id="KW-0223">Dioxygenase</keyword>
<evidence type="ECO:0000256" key="10">
    <source>
        <dbReference type="ARBA" id="ARBA00049401"/>
    </source>
</evidence>
<keyword evidence="5" id="KW-0288">FMN</keyword>
<comment type="similarity">
    <text evidence="2">Belongs to the nitronate monooxygenase family. NMO class I subfamily.</text>
</comment>
<evidence type="ECO:0000256" key="9">
    <source>
        <dbReference type="ARBA" id="ARBA00031155"/>
    </source>
</evidence>
<evidence type="ECO:0000256" key="8">
    <source>
        <dbReference type="ARBA" id="ARBA00023033"/>
    </source>
</evidence>
<evidence type="ECO:0000256" key="5">
    <source>
        <dbReference type="ARBA" id="ARBA00022643"/>
    </source>
</evidence>
<keyword evidence="13" id="KW-1185">Reference proteome</keyword>
<dbReference type="OrthoDB" id="9778912at2"/>
<comment type="caution">
    <text evidence="12">The sequence shown here is derived from an EMBL/GenBank/DDBJ whole genome shotgun (WGS) entry which is preliminary data.</text>
</comment>
<evidence type="ECO:0000313" key="12">
    <source>
        <dbReference type="EMBL" id="KLT73535.1"/>
    </source>
</evidence>
<evidence type="ECO:0000256" key="11">
    <source>
        <dbReference type="ARBA" id="ARBA00067136"/>
    </source>
</evidence>
<accession>A0A0J0YTV0</accession>
<evidence type="ECO:0000313" key="13">
    <source>
        <dbReference type="Proteomes" id="UP000036027"/>
    </source>
</evidence>
<evidence type="ECO:0000256" key="3">
    <source>
        <dbReference type="ARBA" id="ARBA00022575"/>
    </source>
</evidence>
<comment type="catalytic activity">
    <reaction evidence="10">
        <text>3 propionate 3-nitronate + 3 O2 + H2O = 3 3-oxopropanoate + 2 nitrate + nitrite + H2O2 + 3 H(+)</text>
        <dbReference type="Rhea" id="RHEA:57332"/>
        <dbReference type="ChEBI" id="CHEBI:15377"/>
        <dbReference type="ChEBI" id="CHEBI:15378"/>
        <dbReference type="ChEBI" id="CHEBI:15379"/>
        <dbReference type="ChEBI" id="CHEBI:16240"/>
        <dbReference type="ChEBI" id="CHEBI:16301"/>
        <dbReference type="ChEBI" id="CHEBI:17632"/>
        <dbReference type="ChEBI" id="CHEBI:33190"/>
        <dbReference type="ChEBI" id="CHEBI:136067"/>
    </reaction>
</comment>
<dbReference type="Pfam" id="PF03060">
    <property type="entry name" value="NMO"/>
    <property type="match status" value="1"/>
</dbReference>
<dbReference type="PATRIC" id="fig|1470200.3.peg.1670"/>
<dbReference type="STRING" id="1470200.PL75_02945"/>